<sequence length="342" mass="39674">MIGRNELCPCGSGKKYKKCCLQKNQLVEFTRNKILYAKGLYKNMENKIYEYSKTSSFYSDREECGKRFHISQESNSKIDKLYNTYFMYDYRNNKGNTIIKMFIDDNKLTLSKNQITLLSAMLKANISIFKIENIGITKSIIRDYFNDNKIVVEDIDAFKNLNVGESIIVRVVNVQGMNILVDECIKVSDKNLKIILDNVKQLYKSNSKKAKSIKEFVIYNSEIIYKFGQQILLNNKSHISNLLNTQVKNEIVSKDSNNSDVNIYDALRHNMEEKYLQKGLDLWKEFIKSNKSIKGSENGWAAAIEYYIKKDAGEIITQAQVSEKYEISPRTLGKRYKELRAS</sequence>
<dbReference type="Pfam" id="PF02810">
    <property type="entry name" value="SEC-C"/>
    <property type="match status" value="1"/>
</dbReference>
<gene>
    <name evidence="1" type="ORF">TPELB_03500</name>
</gene>
<dbReference type="RefSeq" id="WP_245227415.1">
    <property type="nucleotide sequence ID" value="NZ_CP154622.1"/>
</dbReference>
<accession>A0ABZ3FB60</accession>
<dbReference type="InterPro" id="IPR058292">
    <property type="entry name" value="DUF7986"/>
</dbReference>
<name>A0ABZ3FB60_9FIRM</name>
<dbReference type="Pfam" id="PF25948">
    <property type="entry name" value="DUF7986"/>
    <property type="match status" value="1"/>
</dbReference>
<reference evidence="1 2" key="1">
    <citation type="submission" date="2024-04" db="EMBL/GenBank/DDBJ databases">
        <title>Isolation and characterization of novel acetogenic strains of the genera Terrisporobacter and Acetoanaerobium.</title>
        <authorList>
            <person name="Boeer T."/>
            <person name="Schueler M.A."/>
            <person name="Lueschen A."/>
            <person name="Eysell L."/>
            <person name="Droege J."/>
            <person name="Heinemann M."/>
            <person name="Engelhardt L."/>
            <person name="Basen M."/>
            <person name="Daniel R."/>
        </authorList>
    </citation>
    <scope>NUCLEOTIDE SEQUENCE [LARGE SCALE GENOMIC DNA]</scope>
    <source>
        <strain evidence="1 2">ELB</strain>
    </source>
</reference>
<dbReference type="Proteomes" id="UP001477947">
    <property type="component" value="Chromosome"/>
</dbReference>
<dbReference type="Gene3D" id="3.10.450.50">
    <property type="match status" value="1"/>
</dbReference>
<evidence type="ECO:0000313" key="2">
    <source>
        <dbReference type="Proteomes" id="UP001477947"/>
    </source>
</evidence>
<dbReference type="EMBL" id="CP154622">
    <property type="protein sequence ID" value="XAM40049.1"/>
    <property type="molecule type" value="Genomic_DNA"/>
</dbReference>
<evidence type="ECO:0000313" key="1">
    <source>
        <dbReference type="EMBL" id="XAM40049.1"/>
    </source>
</evidence>
<dbReference type="InterPro" id="IPR004027">
    <property type="entry name" value="SEC_C_motif"/>
</dbReference>
<keyword evidence="2" id="KW-1185">Reference proteome</keyword>
<dbReference type="SUPFAM" id="SSF103642">
    <property type="entry name" value="Sec-C motif"/>
    <property type="match status" value="1"/>
</dbReference>
<protein>
    <recommendedName>
        <fullName evidence="3">SEC-C motif-containing protein</fullName>
    </recommendedName>
</protein>
<organism evidence="1 2">
    <name type="scientific">Terrisporobacter petrolearius</name>
    <dbReference type="NCBI Taxonomy" id="1460447"/>
    <lineage>
        <taxon>Bacteria</taxon>
        <taxon>Bacillati</taxon>
        <taxon>Bacillota</taxon>
        <taxon>Clostridia</taxon>
        <taxon>Peptostreptococcales</taxon>
        <taxon>Peptostreptococcaceae</taxon>
        <taxon>Terrisporobacter</taxon>
    </lineage>
</organism>
<proteinExistence type="predicted"/>
<evidence type="ECO:0008006" key="3">
    <source>
        <dbReference type="Google" id="ProtNLM"/>
    </source>
</evidence>